<keyword evidence="6 7" id="KW-0012">Acyltransferase</keyword>
<evidence type="ECO:0000256" key="1">
    <source>
        <dbReference type="ARBA" id="ARBA00005189"/>
    </source>
</evidence>
<dbReference type="InterPro" id="IPR002123">
    <property type="entry name" value="Plipid/glycerol_acylTrfase"/>
</dbReference>
<dbReference type="OrthoDB" id="9803035at2"/>
<dbReference type="GO" id="GO:0003841">
    <property type="term" value="F:1-acylglycerol-3-phosphate O-acyltransferase activity"/>
    <property type="evidence" value="ECO:0007669"/>
    <property type="project" value="UniProtKB-UniRule"/>
</dbReference>
<dbReference type="RefSeq" id="WP_055277513.1">
    <property type="nucleotide sequence ID" value="NZ_CYZV01000033.1"/>
</dbReference>
<dbReference type="PANTHER" id="PTHR10434:SF64">
    <property type="entry name" value="1-ACYL-SN-GLYCEROL-3-PHOSPHATE ACYLTRANSFERASE-RELATED"/>
    <property type="match status" value="1"/>
</dbReference>
<dbReference type="Proteomes" id="UP000095558">
    <property type="component" value="Unassembled WGS sequence"/>
</dbReference>
<proteinExistence type="inferred from homology"/>
<comment type="catalytic activity">
    <reaction evidence="7">
        <text>a 1-acyl-sn-glycero-3-phosphate + an acyl-CoA = a 1,2-diacyl-sn-glycero-3-phosphate + CoA</text>
        <dbReference type="Rhea" id="RHEA:19709"/>
        <dbReference type="ChEBI" id="CHEBI:57287"/>
        <dbReference type="ChEBI" id="CHEBI:57970"/>
        <dbReference type="ChEBI" id="CHEBI:58342"/>
        <dbReference type="ChEBI" id="CHEBI:58608"/>
        <dbReference type="EC" id="2.3.1.51"/>
    </reaction>
</comment>
<evidence type="ECO:0000313" key="10">
    <source>
        <dbReference type="Proteomes" id="UP000095558"/>
    </source>
</evidence>
<reference evidence="9 10" key="1">
    <citation type="submission" date="2015-09" db="EMBL/GenBank/DDBJ databases">
        <authorList>
            <consortium name="Pathogen Informatics"/>
        </authorList>
    </citation>
    <scope>NUCLEOTIDE SEQUENCE [LARGE SCALE GENOMIC DNA]</scope>
    <source>
        <strain evidence="9 10">2789STDY5834855</strain>
    </source>
</reference>
<keyword evidence="7" id="KW-0594">Phospholipid biosynthesis</keyword>
<accession>A0A174GB35</accession>
<dbReference type="GO" id="GO:0006654">
    <property type="term" value="P:phosphatidic acid biosynthetic process"/>
    <property type="evidence" value="ECO:0007669"/>
    <property type="project" value="TreeGrafter"/>
</dbReference>
<keyword evidence="7" id="KW-1208">Phospholipid metabolism</keyword>
<comment type="domain">
    <text evidence="7">The HXXXXD motif is essential for acyltransferase activity and may constitute the binding site for the phosphate moiety of the glycerol-3-phosphate.</text>
</comment>
<evidence type="ECO:0000256" key="5">
    <source>
        <dbReference type="ARBA" id="ARBA00023098"/>
    </source>
</evidence>
<dbReference type="SMART" id="SM00563">
    <property type="entry name" value="PlsC"/>
    <property type="match status" value="1"/>
</dbReference>
<sequence length="239" mass="27277">MIIKGIRYLFYMAYVRLKGFKYEHIKKKEGIEKATEYARQSMYLWAKFTINIIGMDIKISGKENIPEGPCVFIGNHTSILDIPVIFYSVDRLVGFVSKKEVLKVPVLSYWLARVKCIALDRQNPRDAIRMINEGVKNLNDGYSMMIFPEGTRSLDGKPLPFKKGSSKLAIKAKVPIVPVTIDASFTSFEKDKKFKPSIVNVTFGKAINTENLTRDEEKALPENIRNTIISNLREEFSEV</sequence>
<dbReference type="PANTHER" id="PTHR10434">
    <property type="entry name" value="1-ACYL-SN-GLYCEROL-3-PHOSPHATE ACYLTRANSFERASE"/>
    <property type="match status" value="1"/>
</dbReference>
<feature type="domain" description="Phospholipid/glycerol acyltransferase" evidence="8">
    <location>
        <begin position="70"/>
        <end position="184"/>
    </location>
</feature>
<dbReference type="EC" id="2.3.1.51" evidence="7"/>
<evidence type="ECO:0000313" key="9">
    <source>
        <dbReference type="EMBL" id="CUO59704.1"/>
    </source>
</evidence>
<dbReference type="NCBIfam" id="TIGR00530">
    <property type="entry name" value="AGP_acyltrn"/>
    <property type="match status" value="1"/>
</dbReference>
<evidence type="ECO:0000256" key="6">
    <source>
        <dbReference type="ARBA" id="ARBA00023315"/>
    </source>
</evidence>
<dbReference type="InterPro" id="IPR004552">
    <property type="entry name" value="AGP_acyltrans"/>
</dbReference>
<dbReference type="GO" id="GO:0016020">
    <property type="term" value="C:membrane"/>
    <property type="evidence" value="ECO:0007669"/>
    <property type="project" value="InterPro"/>
</dbReference>
<organism evidence="9 10">
    <name type="scientific">Clostridium disporicum</name>
    <dbReference type="NCBI Taxonomy" id="84024"/>
    <lineage>
        <taxon>Bacteria</taxon>
        <taxon>Bacillati</taxon>
        <taxon>Bacillota</taxon>
        <taxon>Clostridia</taxon>
        <taxon>Eubacteriales</taxon>
        <taxon>Clostridiaceae</taxon>
        <taxon>Clostridium</taxon>
    </lineage>
</organism>
<name>A0A174GB35_9CLOT</name>
<dbReference type="EMBL" id="CYZV01000033">
    <property type="protein sequence ID" value="CUO59704.1"/>
    <property type="molecule type" value="Genomic_DNA"/>
</dbReference>
<keyword evidence="4 7" id="KW-0808">Transferase</keyword>
<protein>
    <recommendedName>
        <fullName evidence="7">1-acyl-sn-glycerol-3-phosphate acyltransferase</fullName>
        <ecNumber evidence="7">2.3.1.51</ecNumber>
    </recommendedName>
</protein>
<comment type="similarity">
    <text evidence="2 7">Belongs to the 1-acyl-sn-glycerol-3-phosphate acyltransferase family.</text>
</comment>
<comment type="pathway">
    <text evidence="1">Lipid metabolism.</text>
</comment>
<dbReference type="CDD" id="cd07989">
    <property type="entry name" value="LPLAT_AGPAT-like"/>
    <property type="match status" value="1"/>
</dbReference>
<evidence type="ECO:0000256" key="7">
    <source>
        <dbReference type="RuleBase" id="RU361267"/>
    </source>
</evidence>
<gene>
    <name evidence="9" type="primary">plsC_1</name>
    <name evidence="9" type="ORF">ERS852470_02800</name>
</gene>
<keyword evidence="5 7" id="KW-0443">Lipid metabolism</keyword>
<evidence type="ECO:0000256" key="4">
    <source>
        <dbReference type="ARBA" id="ARBA00022679"/>
    </source>
</evidence>
<evidence type="ECO:0000256" key="3">
    <source>
        <dbReference type="ARBA" id="ARBA00022516"/>
    </source>
</evidence>
<evidence type="ECO:0000256" key="2">
    <source>
        <dbReference type="ARBA" id="ARBA00008655"/>
    </source>
</evidence>
<dbReference type="SUPFAM" id="SSF69593">
    <property type="entry name" value="Glycerol-3-phosphate (1)-acyltransferase"/>
    <property type="match status" value="1"/>
</dbReference>
<dbReference type="Pfam" id="PF01553">
    <property type="entry name" value="Acyltransferase"/>
    <property type="match status" value="1"/>
</dbReference>
<dbReference type="AlphaFoldDB" id="A0A174GB35"/>
<keyword evidence="3 7" id="KW-0444">Lipid biosynthesis</keyword>
<evidence type="ECO:0000259" key="8">
    <source>
        <dbReference type="SMART" id="SM00563"/>
    </source>
</evidence>